<evidence type="ECO:0008006" key="3">
    <source>
        <dbReference type="Google" id="ProtNLM"/>
    </source>
</evidence>
<dbReference type="Gene3D" id="2.130.10.10">
    <property type="entry name" value="YVTN repeat-like/Quinoprotein amine dehydrogenase"/>
    <property type="match status" value="2"/>
</dbReference>
<dbReference type="InterPro" id="IPR015943">
    <property type="entry name" value="WD40/YVTN_repeat-like_dom_sf"/>
</dbReference>
<evidence type="ECO:0000313" key="2">
    <source>
        <dbReference type="Proteomes" id="UP001205311"/>
    </source>
</evidence>
<dbReference type="EMBL" id="JAMTCP010000003">
    <property type="protein sequence ID" value="MCP2257352.1"/>
    <property type="molecule type" value="Genomic_DNA"/>
</dbReference>
<evidence type="ECO:0000313" key="1">
    <source>
        <dbReference type="EMBL" id="MCP2257352.1"/>
    </source>
</evidence>
<protein>
    <recommendedName>
        <fullName evidence="3">Photosynthesis system II assembly factor Ycf48/Hcf136-like domain-containing protein</fullName>
    </recommendedName>
</protein>
<dbReference type="Proteomes" id="UP001205311">
    <property type="component" value="Unassembled WGS sequence"/>
</dbReference>
<comment type="caution">
    <text evidence="1">The sequence shown here is derived from an EMBL/GenBank/DDBJ whole genome shotgun (WGS) entry which is preliminary data.</text>
</comment>
<gene>
    <name evidence="1" type="ORF">LX15_001037</name>
</gene>
<proteinExistence type="predicted"/>
<dbReference type="SUPFAM" id="SSF110296">
    <property type="entry name" value="Oligoxyloglucan reducing end-specific cellobiohydrolase"/>
    <property type="match status" value="2"/>
</dbReference>
<accession>A0ABT1HPB4</accession>
<sequence>MTTPAGFVPTSTSWADVDHGWVLGFVPDSGTPRPVLLATGDGGATWTPRTAPEITVSPSSAQVRVHLANERDALATNGETIFATHDGARSWHLVELPDTGPRVDVGSIASNETNSYMMIASGSEEDQRTRLFSSPVDQTRWSPVPDVAVPVVVGGSVVASGSAAFAALSGPGVPGRFWSTEDGGAWRESAPPCPESDMASWLALVPRDRSAVYAVCAYRGELPTGHSYKDLKRSEAGGPFQLLGRAPTTGVMRGLAVPTSSSALVAAVGGGFAFLYRTTDGGRNWETVLRQEPPEFLDLAFQDAAHGVVFRGTGTGDTGAVLRTTDGGATWRELTFNSA</sequence>
<organism evidence="1 2">
    <name type="scientific">Streptoalloteichus tenebrarius (strain ATCC 17920 / DSM 40477 / JCM 4838 / CBS 697.72 / NBRC 16177 / NCIMB 11028 / NRRL B-12390 / A12253. 1 / ISP 5477)</name>
    <name type="common">Streptomyces tenebrarius</name>
    <dbReference type="NCBI Taxonomy" id="1933"/>
    <lineage>
        <taxon>Bacteria</taxon>
        <taxon>Bacillati</taxon>
        <taxon>Actinomycetota</taxon>
        <taxon>Actinomycetes</taxon>
        <taxon>Pseudonocardiales</taxon>
        <taxon>Pseudonocardiaceae</taxon>
        <taxon>Streptoalloteichus</taxon>
    </lineage>
</organism>
<name>A0ABT1HPB4_STRSD</name>
<keyword evidence="2" id="KW-1185">Reference proteome</keyword>
<reference evidence="1 2" key="1">
    <citation type="submission" date="2022-06" db="EMBL/GenBank/DDBJ databases">
        <title>Genomic Encyclopedia of Archaeal and Bacterial Type Strains, Phase II (KMG-II): from individual species to whole genera.</title>
        <authorList>
            <person name="Goeker M."/>
        </authorList>
    </citation>
    <scope>NUCLEOTIDE SEQUENCE [LARGE SCALE GENOMIC DNA]</scope>
    <source>
        <strain evidence="1 2">DSM 40477</strain>
    </source>
</reference>
<dbReference type="PANTHER" id="PTHR47199">
    <property type="entry name" value="PHOTOSYSTEM II STABILITY/ASSEMBLY FACTOR HCF136, CHLOROPLASTIC"/>
    <property type="match status" value="1"/>
</dbReference>
<dbReference type="RefSeq" id="WP_253668306.1">
    <property type="nucleotide sequence ID" value="NZ_JAMTCP010000003.1"/>
</dbReference>
<dbReference type="PANTHER" id="PTHR47199:SF2">
    <property type="entry name" value="PHOTOSYSTEM II STABILITY_ASSEMBLY FACTOR HCF136, CHLOROPLASTIC"/>
    <property type="match status" value="1"/>
</dbReference>